<dbReference type="EMBL" id="JAFNEN010000127">
    <property type="protein sequence ID" value="KAG8193179.1"/>
    <property type="molecule type" value="Genomic_DNA"/>
</dbReference>
<feature type="compositionally biased region" description="Basic and acidic residues" evidence="1">
    <location>
        <begin position="340"/>
        <end position="354"/>
    </location>
</feature>
<feature type="transmembrane region" description="Helical" evidence="2">
    <location>
        <begin position="121"/>
        <end position="140"/>
    </location>
</feature>
<dbReference type="Proteomes" id="UP000827092">
    <property type="component" value="Unassembled WGS sequence"/>
</dbReference>
<dbReference type="Gene3D" id="1.20.1250.20">
    <property type="entry name" value="MFS general substrate transporter like domains"/>
    <property type="match status" value="2"/>
</dbReference>
<keyword evidence="2" id="KW-1133">Transmembrane helix</keyword>
<protein>
    <submittedName>
        <fullName evidence="3">Uncharacterized protein</fullName>
    </submittedName>
</protein>
<keyword evidence="4" id="KW-1185">Reference proteome</keyword>
<feature type="region of interest" description="Disordered" evidence="1">
    <location>
        <begin position="377"/>
        <end position="405"/>
    </location>
</feature>
<gene>
    <name evidence="3" type="ORF">JTE90_005530</name>
</gene>
<feature type="compositionally biased region" description="Polar residues" evidence="1">
    <location>
        <begin position="327"/>
        <end position="337"/>
    </location>
</feature>
<dbReference type="InterPro" id="IPR011701">
    <property type="entry name" value="MFS"/>
</dbReference>
<name>A0AAV6VB28_9ARAC</name>
<keyword evidence="2" id="KW-0472">Membrane</keyword>
<feature type="transmembrane region" description="Helical" evidence="2">
    <location>
        <begin position="204"/>
        <end position="228"/>
    </location>
</feature>
<dbReference type="PANTHER" id="PTHR11360">
    <property type="entry name" value="MONOCARBOXYLATE TRANSPORTER"/>
    <property type="match status" value="1"/>
</dbReference>
<evidence type="ECO:0000256" key="1">
    <source>
        <dbReference type="SAM" id="MobiDB-lite"/>
    </source>
</evidence>
<feature type="transmembrane region" description="Helical" evidence="2">
    <location>
        <begin position="179"/>
        <end position="198"/>
    </location>
</feature>
<evidence type="ECO:0000313" key="3">
    <source>
        <dbReference type="EMBL" id="KAG8193179.1"/>
    </source>
</evidence>
<feature type="transmembrane region" description="Helical" evidence="2">
    <location>
        <begin position="621"/>
        <end position="640"/>
    </location>
</feature>
<feature type="transmembrane region" description="Helical" evidence="2">
    <location>
        <begin position="50"/>
        <end position="70"/>
    </location>
</feature>
<dbReference type="SUPFAM" id="SSF103473">
    <property type="entry name" value="MFS general substrate transporter"/>
    <property type="match status" value="1"/>
</dbReference>
<comment type="caution">
    <text evidence="3">The sequence shown here is derived from an EMBL/GenBank/DDBJ whole genome shotgun (WGS) entry which is preliminary data.</text>
</comment>
<evidence type="ECO:0000313" key="4">
    <source>
        <dbReference type="Proteomes" id="UP000827092"/>
    </source>
</evidence>
<accession>A0AAV6VB28</accession>
<dbReference type="InterPro" id="IPR036259">
    <property type="entry name" value="MFS_trans_sf"/>
</dbReference>
<feature type="transmembrane region" description="Helical" evidence="2">
    <location>
        <begin position="712"/>
        <end position="735"/>
    </location>
</feature>
<evidence type="ECO:0000256" key="2">
    <source>
        <dbReference type="SAM" id="Phobius"/>
    </source>
</evidence>
<sequence length="745" mass="82841">MLGSVYFQLTIFIIFKSSTQPNCCTSLLKYCTEDTIPKQNKMQLEEVDGAYSWIVSVSSFFLYMIIYGTYRLSGIMFVASMPRYGVGREAASFPYTFAGFTKNAAGPVVGLMLHKFRIRTLILSGCALAALGVGACFFAENIFVITVLWGVVFGFGMALACSLMPILINQYFFRKRATAAGFSFSGMCMGSMILPPLVEICIDYYGISGTFLIISGILLNCFPFALFLRARIPDSKDEKKPQTISEQKETSTYISNKESQSILQQRNFICESEKTPLLASNGEVQKNNYLYSSMSERKPMVSNEKVEDNSIMKHQTFLSESIEDDSLNSQNKESSITVPREGEHLTPPKLDRKHLPSSGKGCVEDIDFKFECNDSNENTRNVTSVSEHQEQSSKKIRSGPNEKMEHNDSCADIIYVSDISNVPVTNVSNKKETLHQKQLSDIKISDEKYSPGTALQWECNDKLLKNAYHQTSYHFTKNMNQVENRAPEKFPNQTPNYVENKKDQKGLVKVIQDTTIAIVPDYSDQHATPNDIPAYSTKDSKTTCGGNCSLLLNFTYLVVLFTKTLSNSISLCVNTVIFDYARDIGIATVNDKYILIFSSVGELLGRLSLGRVADFNCMSNSMLLVICSVGQGLGAMAIAWSTGFYFLGAGLFVYSFMGSVVQFMMPLIIADGIVEDKQAFAITSSSFLAGPASLLISPLIGYLRDDIGTYTYLFYGIGFLCGLTAIIWLIGYFLIKPKPLYAKIK</sequence>
<reference evidence="3 4" key="1">
    <citation type="journal article" date="2022" name="Nat. Ecol. Evol.">
        <title>A masculinizing supergene underlies an exaggerated male reproductive morph in a spider.</title>
        <authorList>
            <person name="Hendrickx F."/>
            <person name="De Corte Z."/>
            <person name="Sonet G."/>
            <person name="Van Belleghem S.M."/>
            <person name="Kostlbacher S."/>
            <person name="Vangestel C."/>
        </authorList>
    </citation>
    <scope>NUCLEOTIDE SEQUENCE [LARGE SCALE GENOMIC DNA]</scope>
    <source>
        <strain evidence="3">W744_W776</strain>
    </source>
</reference>
<dbReference type="AlphaFoldDB" id="A0AAV6VB28"/>
<dbReference type="GO" id="GO:0008028">
    <property type="term" value="F:monocarboxylic acid transmembrane transporter activity"/>
    <property type="evidence" value="ECO:0007669"/>
    <property type="project" value="TreeGrafter"/>
</dbReference>
<feature type="transmembrane region" description="Helical" evidence="2">
    <location>
        <begin position="646"/>
        <end position="668"/>
    </location>
</feature>
<feature type="region of interest" description="Disordered" evidence="1">
    <location>
        <begin position="320"/>
        <end position="358"/>
    </location>
</feature>
<keyword evidence="2" id="KW-0812">Transmembrane</keyword>
<feature type="compositionally biased region" description="Polar residues" evidence="1">
    <location>
        <begin position="377"/>
        <end position="386"/>
    </location>
</feature>
<feature type="transmembrane region" description="Helical" evidence="2">
    <location>
        <begin position="146"/>
        <end position="167"/>
    </location>
</feature>
<dbReference type="PANTHER" id="PTHR11360:SF303">
    <property type="entry name" value="MAJOR FACILITATOR SUPERFAMILY (MFS) PROFILE DOMAIN-CONTAINING PROTEIN"/>
    <property type="match status" value="1"/>
</dbReference>
<dbReference type="InterPro" id="IPR050327">
    <property type="entry name" value="Proton-linked_MCT"/>
</dbReference>
<organism evidence="3 4">
    <name type="scientific">Oedothorax gibbosus</name>
    <dbReference type="NCBI Taxonomy" id="931172"/>
    <lineage>
        <taxon>Eukaryota</taxon>
        <taxon>Metazoa</taxon>
        <taxon>Ecdysozoa</taxon>
        <taxon>Arthropoda</taxon>
        <taxon>Chelicerata</taxon>
        <taxon>Arachnida</taxon>
        <taxon>Araneae</taxon>
        <taxon>Araneomorphae</taxon>
        <taxon>Entelegynae</taxon>
        <taxon>Araneoidea</taxon>
        <taxon>Linyphiidae</taxon>
        <taxon>Erigoninae</taxon>
        <taxon>Oedothorax</taxon>
    </lineage>
</organism>
<proteinExistence type="predicted"/>
<dbReference type="Pfam" id="PF07690">
    <property type="entry name" value="MFS_1"/>
    <property type="match status" value="1"/>
</dbReference>
<feature type="transmembrane region" description="Helical" evidence="2">
    <location>
        <begin position="680"/>
        <end position="700"/>
    </location>
</feature>